<proteinExistence type="predicted"/>
<keyword evidence="2" id="KW-1185">Reference proteome</keyword>
<dbReference type="RefSeq" id="WP_189944096.1">
    <property type="nucleotide sequence ID" value="NZ_BMSX01000041.1"/>
</dbReference>
<protein>
    <submittedName>
        <fullName evidence="1">Uncharacterized protein</fullName>
    </submittedName>
</protein>
<accession>A0A918KZY7</accession>
<reference evidence="1" key="2">
    <citation type="submission" date="2020-09" db="EMBL/GenBank/DDBJ databases">
        <authorList>
            <person name="Sun Q."/>
            <person name="Ohkuma M."/>
        </authorList>
    </citation>
    <scope>NUCLEOTIDE SEQUENCE</scope>
    <source>
        <strain evidence="1">JCM 4346</strain>
    </source>
</reference>
<dbReference type="EMBL" id="BMSX01000041">
    <property type="protein sequence ID" value="GGR61493.1"/>
    <property type="molecule type" value="Genomic_DNA"/>
</dbReference>
<dbReference type="Proteomes" id="UP000658320">
    <property type="component" value="Unassembled WGS sequence"/>
</dbReference>
<gene>
    <name evidence="1" type="ORF">GCM10010251_92930</name>
</gene>
<organism evidence="1 2">
    <name type="scientific">Streptomyces aurantiogriseus</name>
    <dbReference type="NCBI Taxonomy" id="66870"/>
    <lineage>
        <taxon>Bacteria</taxon>
        <taxon>Bacillati</taxon>
        <taxon>Actinomycetota</taxon>
        <taxon>Actinomycetes</taxon>
        <taxon>Kitasatosporales</taxon>
        <taxon>Streptomycetaceae</taxon>
        <taxon>Streptomyces</taxon>
    </lineage>
</organism>
<sequence length="184" mass="19375">MAESYPSLAGGQRITASLLRSMLPQTVRKTADTARSATTSRTADPHLAFDAEANAVYTFHGWIKYDGDNAADISLQLTVPSGALGEVFPLGTGNTVVSSTSAPALTTNTASSQGYMVRTESLDINSARTFGAISTSNQNCVLFMGTVRMSTTAGTVSLDWAQASSNATATTVYTDGWLEFQRIA</sequence>
<name>A0A918KZY7_9ACTN</name>
<evidence type="ECO:0000313" key="1">
    <source>
        <dbReference type="EMBL" id="GGR61493.1"/>
    </source>
</evidence>
<reference evidence="1" key="1">
    <citation type="journal article" date="2014" name="Int. J. Syst. Evol. Microbiol.">
        <title>Complete genome sequence of Corynebacterium casei LMG S-19264T (=DSM 44701T), isolated from a smear-ripened cheese.</title>
        <authorList>
            <consortium name="US DOE Joint Genome Institute (JGI-PGF)"/>
            <person name="Walter F."/>
            <person name="Albersmeier A."/>
            <person name="Kalinowski J."/>
            <person name="Ruckert C."/>
        </authorList>
    </citation>
    <scope>NUCLEOTIDE SEQUENCE</scope>
    <source>
        <strain evidence="1">JCM 4346</strain>
    </source>
</reference>
<dbReference type="AlphaFoldDB" id="A0A918KZY7"/>
<evidence type="ECO:0000313" key="2">
    <source>
        <dbReference type="Proteomes" id="UP000658320"/>
    </source>
</evidence>
<comment type="caution">
    <text evidence="1">The sequence shown here is derived from an EMBL/GenBank/DDBJ whole genome shotgun (WGS) entry which is preliminary data.</text>
</comment>